<keyword evidence="2" id="KW-1185">Reference proteome</keyword>
<dbReference type="Proteomes" id="UP001497535">
    <property type="component" value="Unassembled WGS sequence"/>
</dbReference>
<proteinExistence type="predicted"/>
<organism evidence="1 2">
    <name type="scientific">Meloidogyne enterolobii</name>
    <name type="common">Root-knot nematode worm</name>
    <name type="synonym">Meloidogyne mayaguensis</name>
    <dbReference type="NCBI Taxonomy" id="390850"/>
    <lineage>
        <taxon>Eukaryota</taxon>
        <taxon>Metazoa</taxon>
        <taxon>Ecdysozoa</taxon>
        <taxon>Nematoda</taxon>
        <taxon>Chromadorea</taxon>
        <taxon>Rhabditida</taxon>
        <taxon>Tylenchina</taxon>
        <taxon>Tylenchomorpha</taxon>
        <taxon>Tylenchoidea</taxon>
        <taxon>Meloidogynidae</taxon>
        <taxon>Meloidogyninae</taxon>
        <taxon>Meloidogyne</taxon>
    </lineage>
</organism>
<evidence type="ECO:0000313" key="1">
    <source>
        <dbReference type="EMBL" id="CAK5088604.1"/>
    </source>
</evidence>
<comment type="caution">
    <text evidence="1">The sequence shown here is derived from an EMBL/GenBank/DDBJ whole genome shotgun (WGS) entry which is preliminary data.</text>
</comment>
<sequence>MSLFYLIIFLFASINQLLIKAQQQQNLAIHELPLPTPIILEDVNSTSTSFPNPLNSTSSLGTTAPLTSQLAKPPSDAERINRETGTTMAGIYQQLDNQSNSEKTKKDSEKNLTTGNVARRSPDSSTNYENEHRHSLKPETKDEMFARMDSDGDNMITLQDYMNRDRYYVESVKAEFNDIDTNGDGMVSKHEFDAFVRRLDEQREAAMRNASNFTLQRNDANKDGELSEEELGAYIKGTLQRNIDRLPQVFSQFDRDENGKLNLEEFHNLDFNFPWEKFPLSTEQLPHNNHQQLPPTFFSANGPVPPPFVNEQAAAAIPSDFSSSPSMGGHMHALPVPQPIRIN</sequence>
<accession>A0ACB1ACT3</accession>
<evidence type="ECO:0000313" key="2">
    <source>
        <dbReference type="Proteomes" id="UP001497535"/>
    </source>
</evidence>
<protein>
    <submittedName>
        <fullName evidence="1">Uncharacterized protein</fullName>
    </submittedName>
</protein>
<name>A0ACB1ACT3_MELEN</name>
<reference evidence="1" key="1">
    <citation type="submission" date="2023-11" db="EMBL/GenBank/DDBJ databases">
        <authorList>
            <person name="Poullet M."/>
        </authorList>
    </citation>
    <scope>NUCLEOTIDE SEQUENCE</scope>
    <source>
        <strain evidence="1">E1834</strain>
    </source>
</reference>
<gene>
    <name evidence="1" type="ORF">MENTE1834_LOCUS36255</name>
</gene>
<dbReference type="EMBL" id="CAVMJV010000072">
    <property type="protein sequence ID" value="CAK5088604.1"/>
    <property type="molecule type" value="Genomic_DNA"/>
</dbReference>